<comment type="caution">
    <text evidence="2">The sequence shown here is derived from an EMBL/GenBank/DDBJ whole genome shotgun (WGS) entry which is preliminary data.</text>
</comment>
<feature type="transmembrane region" description="Helical" evidence="1">
    <location>
        <begin position="172"/>
        <end position="189"/>
    </location>
</feature>
<accession>A0A9P4H8G8</accession>
<feature type="transmembrane region" description="Helical" evidence="1">
    <location>
        <begin position="132"/>
        <end position="160"/>
    </location>
</feature>
<evidence type="ECO:0000313" key="2">
    <source>
        <dbReference type="EMBL" id="KAF2028566.1"/>
    </source>
</evidence>
<gene>
    <name evidence="2" type="ORF">EK21DRAFT_113733</name>
</gene>
<name>A0A9P4H8G8_9PLEO</name>
<dbReference type="AlphaFoldDB" id="A0A9P4H8G8"/>
<evidence type="ECO:0000313" key="3">
    <source>
        <dbReference type="Proteomes" id="UP000799777"/>
    </source>
</evidence>
<proteinExistence type="predicted"/>
<keyword evidence="1" id="KW-0812">Transmembrane</keyword>
<keyword evidence="1" id="KW-1133">Transmembrane helix</keyword>
<protein>
    <submittedName>
        <fullName evidence="2">Uncharacterized protein</fullName>
    </submittedName>
</protein>
<keyword evidence="3" id="KW-1185">Reference proteome</keyword>
<evidence type="ECO:0000256" key="1">
    <source>
        <dbReference type="SAM" id="Phobius"/>
    </source>
</evidence>
<dbReference type="Proteomes" id="UP000799777">
    <property type="component" value="Unassembled WGS sequence"/>
</dbReference>
<keyword evidence="1" id="KW-0472">Membrane</keyword>
<dbReference type="OrthoDB" id="3800458at2759"/>
<feature type="transmembrane region" description="Helical" evidence="1">
    <location>
        <begin position="79"/>
        <end position="96"/>
    </location>
</feature>
<sequence>MDFVYGRIEVNSSQNPEHGGEAESIRGLGPLVFHDNFLITAPRWLRNWFLSGYACICWSKTLRRILTVLARTHASNINLGLWLVMVICLFVTSALANPDATAIMSFQQGQPGGPNQPPARLPRMTICTTFGLVYALFLCLSEAFGEVVTAAMGMTSVIWVMMRNSPEVQPEYCWMMFAVWLLLFLKYMASEAQRVERPKWYIFGTLVFAWICMCITPAVRS</sequence>
<reference evidence="2" key="1">
    <citation type="journal article" date="2020" name="Stud. Mycol.">
        <title>101 Dothideomycetes genomes: a test case for predicting lifestyles and emergence of pathogens.</title>
        <authorList>
            <person name="Haridas S."/>
            <person name="Albert R."/>
            <person name="Binder M."/>
            <person name="Bloem J."/>
            <person name="Labutti K."/>
            <person name="Salamov A."/>
            <person name="Andreopoulos B."/>
            <person name="Baker S."/>
            <person name="Barry K."/>
            <person name="Bills G."/>
            <person name="Bluhm B."/>
            <person name="Cannon C."/>
            <person name="Castanera R."/>
            <person name="Culley D."/>
            <person name="Daum C."/>
            <person name="Ezra D."/>
            <person name="Gonzalez J."/>
            <person name="Henrissat B."/>
            <person name="Kuo A."/>
            <person name="Liang C."/>
            <person name="Lipzen A."/>
            <person name="Lutzoni F."/>
            <person name="Magnuson J."/>
            <person name="Mondo S."/>
            <person name="Nolan M."/>
            <person name="Ohm R."/>
            <person name="Pangilinan J."/>
            <person name="Park H.-J."/>
            <person name="Ramirez L."/>
            <person name="Alfaro M."/>
            <person name="Sun H."/>
            <person name="Tritt A."/>
            <person name="Yoshinaga Y."/>
            <person name="Zwiers L.-H."/>
            <person name="Turgeon B."/>
            <person name="Goodwin S."/>
            <person name="Spatafora J."/>
            <person name="Crous P."/>
            <person name="Grigoriev I."/>
        </authorList>
    </citation>
    <scope>NUCLEOTIDE SEQUENCE</scope>
    <source>
        <strain evidence="2">CBS 110217</strain>
    </source>
</reference>
<feature type="transmembrane region" description="Helical" evidence="1">
    <location>
        <begin position="201"/>
        <end position="219"/>
    </location>
</feature>
<dbReference type="EMBL" id="ML978211">
    <property type="protein sequence ID" value="KAF2028566.1"/>
    <property type="molecule type" value="Genomic_DNA"/>
</dbReference>
<organism evidence="2 3">
    <name type="scientific">Setomelanomma holmii</name>
    <dbReference type="NCBI Taxonomy" id="210430"/>
    <lineage>
        <taxon>Eukaryota</taxon>
        <taxon>Fungi</taxon>
        <taxon>Dikarya</taxon>
        <taxon>Ascomycota</taxon>
        <taxon>Pezizomycotina</taxon>
        <taxon>Dothideomycetes</taxon>
        <taxon>Pleosporomycetidae</taxon>
        <taxon>Pleosporales</taxon>
        <taxon>Pleosporineae</taxon>
        <taxon>Phaeosphaeriaceae</taxon>
        <taxon>Setomelanomma</taxon>
    </lineage>
</organism>